<dbReference type="Pfam" id="PF04601">
    <property type="entry name" value="DUF569"/>
    <property type="match status" value="1"/>
</dbReference>
<name>A0A452XCE9_AEGTS</name>
<dbReference type="STRING" id="200361.A0A452XCE9"/>
<accession>A0A452XCE9</accession>
<dbReference type="Proteomes" id="UP000015105">
    <property type="component" value="Unassembled WGS sequence"/>
</dbReference>
<evidence type="ECO:0000259" key="3">
    <source>
        <dbReference type="Pfam" id="PF22932"/>
    </source>
</evidence>
<protein>
    <submittedName>
        <fullName evidence="4">Uncharacterized protein</fullName>
    </submittedName>
</protein>
<evidence type="ECO:0000256" key="1">
    <source>
        <dbReference type="SAM" id="MobiDB-lite"/>
    </source>
</evidence>
<evidence type="ECO:0000259" key="2">
    <source>
        <dbReference type="Pfam" id="PF04601"/>
    </source>
</evidence>
<dbReference type="InterPro" id="IPR008999">
    <property type="entry name" value="Actin-crosslinking"/>
</dbReference>
<reference evidence="5" key="1">
    <citation type="journal article" date="2014" name="Science">
        <title>Ancient hybridizations among the ancestral genomes of bread wheat.</title>
        <authorList>
            <consortium name="International Wheat Genome Sequencing Consortium,"/>
            <person name="Marcussen T."/>
            <person name="Sandve S.R."/>
            <person name="Heier L."/>
            <person name="Spannagl M."/>
            <person name="Pfeifer M."/>
            <person name="Jakobsen K.S."/>
            <person name="Wulff B.B."/>
            <person name="Steuernagel B."/>
            <person name="Mayer K.F."/>
            <person name="Olsen O.A."/>
        </authorList>
    </citation>
    <scope>NUCLEOTIDE SEQUENCE [LARGE SCALE GENOMIC DNA]</scope>
    <source>
        <strain evidence="5">cv. AL8/78</strain>
    </source>
</reference>
<dbReference type="PANTHER" id="PTHR31205:SF3">
    <property type="entry name" value="OS06G0161100 PROTEIN"/>
    <property type="match status" value="1"/>
</dbReference>
<keyword evidence="5" id="KW-1185">Reference proteome</keyword>
<dbReference type="Pfam" id="PF22932">
    <property type="entry name" value="Ubiq_DUF_assoc"/>
    <property type="match status" value="1"/>
</dbReference>
<feature type="region of interest" description="Disordered" evidence="1">
    <location>
        <begin position="286"/>
        <end position="305"/>
    </location>
</feature>
<dbReference type="SUPFAM" id="SSF50405">
    <property type="entry name" value="Actin-crosslinking proteins"/>
    <property type="match status" value="1"/>
</dbReference>
<dbReference type="InterPro" id="IPR007679">
    <property type="entry name" value="DUF569"/>
</dbReference>
<dbReference type="PANTHER" id="PTHR31205">
    <property type="entry name" value="ACTIN CROSS-LINKING PROTEIN (DUF569)"/>
    <property type="match status" value="1"/>
</dbReference>
<reference evidence="5" key="2">
    <citation type="journal article" date="2017" name="Nat. Plants">
        <title>The Aegilops tauschii genome reveals multiple impacts of transposons.</title>
        <authorList>
            <person name="Zhao G."/>
            <person name="Zou C."/>
            <person name="Li K."/>
            <person name="Wang K."/>
            <person name="Li T."/>
            <person name="Gao L."/>
            <person name="Zhang X."/>
            <person name="Wang H."/>
            <person name="Yang Z."/>
            <person name="Liu X."/>
            <person name="Jiang W."/>
            <person name="Mao L."/>
            <person name="Kong X."/>
            <person name="Jiao Y."/>
            <person name="Jia J."/>
        </authorList>
    </citation>
    <scope>NUCLEOTIDE SEQUENCE [LARGE SCALE GENOMIC DNA]</scope>
    <source>
        <strain evidence="5">cv. AL8/78</strain>
    </source>
</reference>
<evidence type="ECO:0000313" key="5">
    <source>
        <dbReference type="Proteomes" id="UP000015105"/>
    </source>
</evidence>
<feature type="domain" description="DUF569" evidence="2">
    <location>
        <begin position="1"/>
        <end position="143"/>
    </location>
</feature>
<proteinExistence type="predicted"/>
<feature type="domain" description="DUF569" evidence="3">
    <location>
        <begin position="179"/>
        <end position="254"/>
    </location>
</feature>
<dbReference type="EnsemblPlants" id="AET0Gv20022700.2">
    <property type="protein sequence ID" value="AET0Gv20022700.2"/>
    <property type="gene ID" value="AET0Gv20022700"/>
</dbReference>
<dbReference type="CDD" id="cd23340">
    <property type="entry name" value="beta-trefoil_FSCN_ACP-like"/>
    <property type="match status" value="1"/>
</dbReference>
<dbReference type="Gramene" id="AET0Gv20022700.2">
    <property type="protein sequence ID" value="AET0Gv20022700.2"/>
    <property type="gene ID" value="AET0Gv20022700"/>
</dbReference>
<reference evidence="4" key="3">
    <citation type="submission" date="2019-03" db="UniProtKB">
        <authorList>
            <consortium name="EnsemblPlants"/>
        </authorList>
    </citation>
    <scope>IDENTIFICATION</scope>
</reference>
<organism evidence="4 5">
    <name type="scientific">Aegilops tauschii subsp. strangulata</name>
    <name type="common">Goatgrass</name>
    <dbReference type="NCBI Taxonomy" id="200361"/>
    <lineage>
        <taxon>Eukaryota</taxon>
        <taxon>Viridiplantae</taxon>
        <taxon>Streptophyta</taxon>
        <taxon>Embryophyta</taxon>
        <taxon>Tracheophyta</taxon>
        <taxon>Spermatophyta</taxon>
        <taxon>Magnoliopsida</taxon>
        <taxon>Liliopsida</taxon>
        <taxon>Poales</taxon>
        <taxon>Poaceae</taxon>
        <taxon>BOP clade</taxon>
        <taxon>Pooideae</taxon>
        <taxon>Triticodae</taxon>
        <taxon>Triticeae</taxon>
        <taxon>Triticinae</taxon>
        <taxon>Aegilops</taxon>
    </lineage>
</organism>
<sequence length="305" mass="34971">MDRFHDGHHVRLRSRVLGKYLHADDDVQGVSLRARRASLNQAWTVHIYNGNGAYLLLYSATYGRYLATTATRAPRGHRGFRAGQREYDQSEVQAIMWRAVRSGFGDDVLLRDAGGRYLRANGKYRPWNTGVTVEASDNVSAMMYWTVEPIPARDGTPGLPGPIQSPPPTIFWREPVMWRQIRYMVSEPDGPIYTEYCWSTFQFRGRSVFHLRNEVARHTRFVLEGRQPFDLVMCVQAGRHGRLTPLFVDLPRGDLLPTFWIVVFLSGTPEPTMRCDTRMLTQSRARSEQESCQFTSSEVSPPRTQ</sequence>
<evidence type="ECO:0000313" key="4">
    <source>
        <dbReference type="EnsemblPlants" id="AET0Gv20022700.2"/>
    </source>
</evidence>
<dbReference type="Gene3D" id="2.80.10.50">
    <property type="match status" value="1"/>
</dbReference>
<dbReference type="AlphaFoldDB" id="A0A452XCE9"/>
<dbReference type="InterPro" id="IPR054726">
    <property type="entry name" value="Ubiq_DUF569-assoc"/>
</dbReference>